<proteinExistence type="predicted"/>
<sequence>MVSESFSRIGMPKNGSLFMCDGKSWSTVVEEGEQVDASGSGATTSVIGAMTLGVGRSTLDEGLSKYQLVVEPKDSLICS</sequence>
<evidence type="ECO:0000313" key="1">
    <source>
        <dbReference type="EMBL" id="GJT41073.1"/>
    </source>
</evidence>
<dbReference type="EMBL" id="BQNB010015530">
    <property type="protein sequence ID" value="GJT41073.1"/>
    <property type="molecule type" value="Genomic_DNA"/>
</dbReference>
<protein>
    <submittedName>
        <fullName evidence="1">Uncharacterized protein</fullName>
    </submittedName>
</protein>
<keyword evidence="2" id="KW-1185">Reference proteome</keyword>
<comment type="caution">
    <text evidence="1">The sequence shown here is derived from an EMBL/GenBank/DDBJ whole genome shotgun (WGS) entry which is preliminary data.</text>
</comment>
<gene>
    <name evidence="1" type="ORF">Tco_0940938</name>
</gene>
<organism evidence="1 2">
    <name type="scientific">Tanacetum coccineum</name>
    <dbReference type="NCBI Taxonomy" id="301880"/>
    <lineage>
        <taxon>Eukaryota</taxon>
        <taxon>Viridiplantae</taxon>
        <taxon>Streptophyta</taxon>
        <taxon>Embryophyta</taxon>
        <taxon>Tracheophyta</taxon>
        <taxon>Spermatophyta</taxon>
        <taxon>Magnoliopsida</taxon>
        <taxon>eudicotyledons</taxon>
        <taxon>Gunneridae</taxon>
        <taxon>Pentapetalae</taxon>
        <taxon>asterids</taxon>
        <taxon>campanulids</taxon>
        <taxon>Asterales</taxon>
        <taxon>Asteraceae</taxon>
        <taxon>Asteroideae</taxon>
        <taxon>Anthemideae</taxon>
        <taxon>Anthemidinae</taxon>
        <taxon>Tanacetum</taxon>
    </lineage>
</organism>
<dbReference type="Proteomes" id="UP001151760">
    <property type="component" value="Unassembled WGS sequence"/>
</dbReference>
<evidence type="ECO:0000313" key="2">
    <source>
        <dbReference type="Proteomes" id="UP001151760"/>
    </source>
</evidence>
<reference evidence="1" key="1">
    <citation type="journal article" date="2022" name="Int. J. Mol. Sci.">
        <title>Draft Genome of Tanacetum Coccineum: Genomic Comparison of Closely Related Tanacetum-Family Plants.</title>
        <authorList>
            <person name="Yamashiro T."/>
            <person name="Shiraishi A."/>
            <person name="Nakayama K."/>
            <person name="Satake H."/>
        </authorList>
    </citation>
    <scope>NUCLEOTIDE SEQUENCE</scope>
</reference>
<name>A0ABQ5DR35_9ASTR</name>
<accession>A0ABQ5DR35</accession>
<reference evidence="1" key="2">
    <citation type="submission" date="2022-01" db="EMBL/GenBank/DDBJ databases">
        <authorList>
            <person name="Yamashiro T."/>
            <person name="Shiraishi A."/>
            <person name="Satake H."/>
            <person name="Nakayama K."/>
        </authorList>
    </citation>
    <scope>NUCLEOTIDE SEQUENCE</scope>
</reference>